<dbReference type="AlphaFoldDB" id="J9AQ44"/>
<accession>J9AQ44</accession>
<protein>
    <submittedName>
        <fullName evidence="1">Uncharacterized protein</fullName>
    </submittedName>
</protein>
<gene>
    <name evidence="1" type="ORF">WUBG_12612</name>
</gene>
<proteinExistence type="predicted"/>
<feature type="non-terminal residue" evidence="1">
    <location>
        <position position="1"/>
    </location>
</feature>
<sequence length="62" mass="7384">DDYEVVGWILIKQAQLVGLTEEKINKWNLCYKEEKLWRSKNRLESSELEVANIQSTFQDIIK</sequence>
<reference evidence="2" key="1">
    <citation type="submission" date="2012-08" db="EMBL/GenBank/DDBJ databases">
        <title>The Genome Sequence of Wuchereria bancrofti.</title>
        <authorList>
            <person name="Nutman T.B."/>
            <person name="Fink D.L."/>
            <person name="Russ C."/>
            <person name="Young S."/>
            <person name="Zeng Q."/>
            <person name="Koehrsen M."/>
            <person name="Alvarado L."/>
            <person name="Berlin A."/>
            <person name="Chapman S.B."/>
            <person name="Chen Z."/>
            <person name="Freedman E."/>
            <person name="Gellesch M."/>
            <person name="Goldberg J."/>
            <person name="Griggs A."/>
            <person name="Gujja S."/>
            <person name="Heilman E.R."/>
            <person name="Heiman D."/>
            <person name="Hepburn T."/>
            <person name="Howarth C."/>
            <person name="Jen D."/>
            <person name="Larson L."/>
            <person name="Lewis B."/>
            <person name="Mehta T."/>
            <person name="Park D."/>
            <person name="Pearson M."/>
            <person name="Roberts A."/>
            <person name="Saif S."/>
            <person name="Shea T."/>
            <person name="Shenoy N."/>
            <person name="Sisk P."/>
            <person name="Stolte C."/>
            <person name="Sykes S."/>
            <person name="Walk T."/>
            <person name="White J."/>
            <person name="Yandava C."/>
            <person name="Haas B."/>
            <person name="Henn M.R."/>
            <person name="Nusbaum C."/>
            <person name="Birren B."/>
        </authorList>
    </citation>
    <scope>NUCLEOTIDE SEQUENCE [LARGE SCALE GENOMIC DNA]</scope>
    <source>
        <strain evidence="2">NA</strain>
    </source>
</reference>
<name>J9AQ44_WUCBA</name>
<comment type="caution">
    <text evidence="1">The sequence shown here is derived from an EMBL/GenBank/DDBJ whole genome shotgun (WGS) entry which is preliminary data.</text>
</comment>
<dbReference type="Proteomes" id="UP000004810">
    <property type="component" value="Unassembled WGS sequence"/>
</dbReference>
<organism evidence="1 2">
    <name type="scientific">Wuchereria bancrofti</name>
    <dbReference type="NCBI Taxonomy" id="6293"/>
    <lineage>
        <taxon>Eukaryota</taxon>
        <taxon>Metazoa</taxon>
        <taxon>Ecdysozoa</taxon>
        <taxon>Nematoda</taxon>
        <taxon>Chromadorea</taxon>
        <taxon>Rhabditida</taxon>
        <taxon>Spirurina</taxon>
        <taxon>Spiruromorpha</taxon>
        <taxon>Filarioidea</taxon>
        <taxon>Onchocercidae</taxon>
        <taxon>Wuchereria</taxon>
    </lineage>
</organism>
<evidence type="ECO:0000313" key="1">
    <source>
        <dbReference type="EMBL" id="EJW76480.1"/>
    </source>
</evidence>
<evidence type="ECO:0000313" key="2">
    <source>
        <dbReference type="Proteomes" id="UP000004810"/>
    </source>
</evidence>
<dbReference type="EMBL" id="ADBV01009017">
    <property type="protein sequence ID" value="EJW76480.1"/>
    <property type="molecule type" value="Genomic_DNA"/>
</dbReference>